<gene>
    <name evidence="1" type="ORF">FCM35_KLT22254</name>
</gene>
<dbReference type="EMBL" id="SWLB01000125">
    <property type="protein sequence ID" value="KAF3320150.1"/>
    <property type="molecule type" value="Genomic_DNA"/>
</dbReference>
<sequence length="177" mass="19003">MSGRIKWCVHIKKGNYNIPAFIPPIYPPINLPSSTKIINDLNCRYPSHFPDPPPLPLSFPPNLLPLIFFSFGQIASSPLGLSLDGDAIRLRRFCARPLSGRPPPLHELVVVFGKGAVDSAVAPAASDSGLPGCLRLVPPSTVSIPNHAKPGSKSASITVLSPFSLAPDFTFFVSFCF</sequence>
<proteinExistence type="predicted"/>
<evidence type="ECO:0000313" key="1">
    <source>
        <dbReference type="EMBL" id="KAF3320150.1"/>
    </source>
</evidence>
<organism evidence="1 2">
    <name type="scientific">Carex littledalei</name>
    <dbReference type="NCBI Taxonomy" id="544730"/>
    <lineage>
        <taxon>Eukaryota</taxon>
        <taxon>Viridiplantae</taxon>
        <taxon>Streptophyta</taxon>
        <taxon>Embryophyta</taxon>
        <taxon>Tracheophyta</taxon>
        <taxon>Spermatophyta</taxon>
        <taxon>Magnoliopsida</taxon>
        <taxon>Liliopsida</taxon>
        <taxon>Poales</taxon>
        <taxon>Cyperaceae</taxon>
        <taxon>Cyperoideae</taxon>
        <taxon>Cariceae</taxon>
        <taxon>Carex</taxon>
        <taxon>Carex subgen. Euthyceras</taxon>
    </lineage>
</organism>
<comment type="caution">
    <text evidence="1">The sequence shown here is derived from an EMBL/GenBank/DDBJ whole genome shotgun (WGS) entry which is preliminary data.</text>
</comment>
<keyword evidence="2" id="KW-1185">Reference proteome</keyword>
<protein>
    <submittedName>
        <fullName evidence="1">Uncharacterized protein</fullName>
    </submittedName>
</protein>
<dbReference type="Proteomes" id="UP000623129">
    <property type="component" value="Unassembled WGS sequence"/>
</dbReference>
<reference evidence="1" key="1">
    <citation type="submission" date="2020-01" db="EMBL/GenBank/DDBJ databases">
        <title>Genome sequence of Kobresia littledalei, the first chromosome-level genome in the family Cyperaceae.</title>
        <authorList>
            <person name="Qu G."/>
        </authorList>
    </citation>
    <scope>NUCLEOTIDE SEQUENCE</scope>
    <source>
        <strain evidence="1">C.B.Clarke</strain>
        <tissue evidence="1">Leaf</tissue>
    </source>
</reference>
<evidence type="ECO:0000313" key="2">
    <source>
        <dbReference type="Proteomes" id="UP000623129"/>
    </source>
</evidence>
<accession>A0A833Q9I7</accession>
<dbReference type="AlphaFoldDB" id="A0A833Q9I7"/>
<name>A0A833Q9I7_9POAL</name>